<dbReference type="Proteomes" id="UP001154312">
    <property type="component" value="Unassembled WGS sequence"/>
</dbReference>
<comment type="caution">
    <text evidence="1">The sequence shown here is derived from an EMBL/GenBank/DDBJ whole genome shotgun (WGS) entry which is preliminary data.</text>
</comment>
<proteinExistence type="predicted"/>
<keyword evidence="2" id="KW-1185">Reference proteome</keyword>
<organism evidence="1 2">
    <name type="scientific">Pelotomaculum isophthalicicum JI</name>
    <dbReference type="NCBI Taxonomy" id="947010"/>
    <lineage>
        <taxon>Bacteria</taxon>
        <taxon>Bacillati</taxon>
        <taxon>Bacillota</taxon>
        <taxon>Clostridia</taxon>
        <taxon>Eubacteriales</taxon>
        <taxon>Desulfotomaculaceae</taxon>
        <taxon>Pelotomaculum</taxon>
    </lineage>
</organism>
<evidence type="ECO:0000313" key="2">
    <source>
        <dbReference type="Proteomes" id="UP001154312"/>
    </source>
</evidence>
<dbReference type="Pfam" id="PF10960">
    <property type="entry name" value="Holin_BhlA"/>
    <property type="match status" value="1"/>
</dbReference>
<gene>
    <name evidence="1" type="ORF">L7E55_01265</name>
</gene>
<sequence>MKQEEREAKYQEIIISLTKQLNITIEIKEDIKTIKAHILKQ</sequence>
<dbReference type="AlphaFoldDB" id="A0A9X4JUV1"/>
<name>A0A9X4JUV1_9FIRM</name>
<accession>A0A9X4JUV1</accession>
<dbReference type="EMBL" id="JAKOAV010000001">
    <property type="protein sequence ID" value="MDF9407001.1"/>
    <property type="molecule type" value="Genomic_DNA"/>
</dbReference>
<dbReference type="InterPro" id="IPR024405">
    <property type="entry name" value="Phage_BhlA/UviB"/>
</dbReference>
<evidence type="ECO:0000313" key="1">
    <source>
        <dbReference type="EMBL" id="MDF9407001.1"/>
    </source>
</evidence>
<reference evidence="1" key="1">
    <citation type="submission" date="2022-02" db="EMBL/GenBank/DDBJ databases">
        <authorList>
            <person name="Leng L."/>
        </authorList>
    </citation>
    <scope>NUCLEOTIDE SEQUENCE</scope>
    <source>
        <strain evidence="1">JI</strain>
    </source>
</reference>
<protein>
    <submittedName>
        <fullName evidence="1">Uncharacterized protein</fullName>
    </submittedName>
</protein>